<dbReference type="PANTHER" id="PTHR10491:SF4">
    <property type="entry name" value="METHIONINE ADENOSYLTRANSFERASE 2 SUBUNIT BETA"/>
    <property type="match status" value="1"/>
</dbReference>
<gene>
    <name evidence="4" type="ORF">EHS13_17300</name>
</gene>
<evidence type="ECO:0000256" key="2">
    <source>
        <dbReference type="RuleBase" id="RU364082"/>
    </source>
</evidence>
<evidence type="ECO:0000259" key="3">
    <source>
        <dbReference type="Pfam" id="PF04321"/>
    </source>
</evidence>
<protein>
    <recommendedName>
        <fullName evidence="2">dTDP-4-dehydrorhamnose reductase</fullName>
        <ecNumber evidence="2">1.1.1.133</ecNumber>
    </recommendedName>
</protein>
<dbReference type="Pfam" id="PF04321">
    <property type="entry name" value="RmlD_sub_bind"/>
    <property type="match status" value="1"/>
</dbReference>
<evidence type="ECO:0000256" key="1">
    <source>
        <dbReference type="ARBA" id="ARBA00010944"/>
    </source>
</evidence>
<comment type="similarity">
    <text evidence="1 2">Belongs to the dTDP-4-dehydrorhamnose reductase family.</text>
</comment>
<comment type="function">
    <text evidence="2">Catalyzes the reduction of dTDP-6-deoxy-L-lyxo-4-hexulose to yield dTDP-L-rhamnose.</text>
</comment>
<accession>A0A6B8RM61</accession>
<keyword evidence="2" id="KW-0560">Oxidoreductase</keyword>
<dbReference type="OrthoDB" id="9803892at2"/>
<evidence type="ECO:0000313" key="4">
    <source>
        <dbReference type="EMBL" id="QGQ96516.1"/>
    </source>
</evidence>
<dbReference type="EMBL" id="CP034235">
    <property type="protein sequence ID" value="QGQ96516.1"/>
    <property type="molecule type" value="Genomic_DNA"/>
</dbReference>
<organism evidence="4 5">
    <name type="scientific">Paenibacillus psychroresistens</name>
    <dbReference type="NCBI Taxonomy" id="1778678"/>
    <lineage>
        <taxon>Bacteria</taxon>
        <taxon>Bacillati</taxon>
        <taxon>Bacillota</taxon>
        <taxon>Bacilli</taxon>
        <taxon>Bacillales</taxon>
        <taxon>Paenibacillaceae</taxon>
        <taxon>Paenibacillus</taxon>
    </lineage>
</organism>
<dbReference type="Gene3D" id="3.40.50.720">
    <property type="entry name" value="NAD(P)-binding Rossmann-like Domain"/>
    <property type="match status" value="1"/>
</dbReference>
<dbReference type="GO" id="GO:0005829">
    <property type="term" value="C:cytosol"/>
    <property type="evidence" value="ECO:0007669"/>
    <property type="project" value="TreeGrafter"/>
</dbReference>
<dbReference type="InterPro" id="IPR036291">
    <property type="entry name" value="NAD(P)-bd_dom_sf"/>
</dbReference>
<keyword evidence="2" id="KW-0521">NADP</keyword>
<dbReference type="RefSeq" id="WP_155701587.1">
    <property type="nucleotide sequence ID" value="NZ_CP034235.1"/>
</dbReference>
<feature type="domain" description="RmlD-like substrate binding" evidence="3">
    <location>
        <begin position="1"/>
        <end position="229"/>
    </location>
</feature>
<dbReference type="SUPFAM" id="SSF51735">
    <property type="entry name" value="NAD(P)-binding Rossmann-fold domains"/>
    <property type="match status" value="1"/>
</dbReference>
<dbReference type="GO" id="GO:0019305">
    <property type="term" value="P:dTDP-rhamnose biosynthetic process"/>
    <property type="evidence" value="ECO:0007669"/>
    <property type="project" value="UniProtKB-UniPathway"/>
</dbReference>
<dbReference type="PANTHER" id="PTHR10491">
    <property type="entry name" value="DTDP-4-DEHYDRORHAMNOSE REDUCTASE"/>
    <property type="match status" value="1"/>
</dbReference>
<keyword evidence="5" id="KW-1185">Reference proteome</keyword>
<dbReference type="CDD" id="cd05254">
    <property type="entry name" value="dTDP_HR_like_SDR_e"/>
    <property type="match status" value="1"/>
</dbReference>
<proteinExistence type="inferred from homology"/>
<dbReference type="KEGG" id="ppsc:EHS13_17300"/>
<dbReference type="Proteomes" id="UP000426246">
    <property type="component" value="Chromosome"/>
</dbReference>
<dbReference type="UniPathway" id="UPA00124"/>
<dbReference type="EC" id="1.1.1.133" evidence="2"/>
<dbReference type="InterPro" id="IPR029903">
    <property type="entry name" value="RmlD-like-bd"/>
</dbReference>
<name>A0A6B8RM61_9BACL</name>
<dbReference type="AlphaFoldDB" id="A0A6B8RM61"/>
<dbReference type="InterPro" id="IPR005913">
    <property type="entry name" value="dTDP_dehydrorham_reduct"/>
</dbReference>
<reference evidence="5" key="1">
    <citation type="submission" date="2018-11" db="EMBL/GenBank/DDBJ databases">
        <title>Complete genome sequence of Paenibacillus sp. ML311-T8.</title>
        <authorList>
            <person name="Nam Y.-D."/>
            <person name="Kang J."/>
            <person name="Chung W.-H."/>
            <person name="Park Y.S."/>
        </authorList>
    </citation>
    <scope>NUCLEOTIDE SEQUENCE [LARGE SCALE GENOMIC DNA]</scope>
    <source>
        <strain evidence="5">ML311-T8</strain>
    </source>
</reference>
<comment type="pathway">
    <text evidence="2">Carbohydrate biosynthesis; dTDP-L-rhamnose biosynthesis.</text>
</comment>
<sequence length="283" mass="32205">MKLLILGGHGMAGHVMVKYFTKCTDYNVSFTTRDKRHATGLYMDASDSIMVEKIIEAVSPNVIINCIGLLNDNAAKNKLDAYRINGLFPHELRRIADRTGSILIHISTDCVFSGMRGDYTETDRPDGTSTYARTKALGEVIHENHLTIRTSIIGPEIRGNGIGLLHWFLQQQGVVKGFSNVMWNGLTTIELAKAIHYIIQHPIVGLLHLVSPEKISKLELLKHFQQTFSIQDIKLETEGAVIMDRTLVNTRKDFHYEIPVYKQQMIELLNWMSSPIQMNWEWR</sequence>
<evidence type="ECO:0000313" key="5">
    <source>
        <dbReference type="Proteomes" id="UP000426246"/>
    </source>
</evidence>
<dbReference type="GO" id="GO:0008831">
    <property type="term" value="F:dTDP-4-dehydrorhamnose reductase activity"/>
    <property type="evidence" value="ECO:0007669"/>
    <property type="project" value="UniProtKB-EC"/>
</dbReference>